<dbReference type="PANTHER" id="PTHR38438:SF1">
    <property type="entry name" value="RIBOFLAVIN TRANSPORTER RIBU"/>
    <property type="match status" value="1"/>
</dbReference>
<dbReference type="PIRSF" id="PIRSF037778">
    <property type="entry name" value="UCP037778_transp_RibU"/>
    <property type="match status" value="1"/>
</dbReference>
<feature type="transmembrane region" description="Helical" evidence="9">
    <location>
        <begin position="12"/>
        <end position="32"/>
    </location>
</feature>
<keyword evidence="5 9" id="KW-0812">Transmembrane</keyword>
<name>A0A328AA73_9STAP</name>
<comment type="function">
    <text evidence="8">Probably a riboflavin-binding protein that interacts with the energy-coupling factor (ECF) ABC-transporter complex.</text>
</comment>
<comment type="subcellular location">
    <subcellularLocation>
        <location evidence="1">Cell membrane</location>
        <topology evidence="1">Multi-pass membrane protein</topology>
    </subcellularLocation>
</comment>
<feature type="transmembrane region" description="Helical" evidence="9">
    <location>
        <begin position="147"/>
        <end position="172"/>
    </location>
</feature>
<evidence type="ECO:0000256" key="5">
    <source>
        <dbReference type="ARBA" id="ARBA00022692"/>
    </source>
</evidence>
<sequence length="188" mass="20893">MTKLNRTRSLILISLLSAIAFILMFLKVPVPFLPPYLTIDISDLPAIIALFTAGPVAAVLIEFIKNILNFVMNMTDPVGPVANFLAGTSFILTLYVITKGRFNKIIPAFISATIVMTIVMSMLNYFVLLPMYGMIMNLNDVVKNIQVIVTAGIIPFNIIKGLLLTILFYIIVKPLAPLLKKQMKINNY</sequence>
<evidence type="ECO:0000256" key="4">
    <source>
        <dbReference type="ARBA" id="ARBA00022475"/>
    </source>
</evidence>
<gene>
    <name evidence="10" type="ORF">BHX94_02865</name>
</gene>
<keyword evidence="4 8" id="KW-1003">Cell membrane</keyword>
<evidence type="ECO:0000313" key="10">
    <source>
        <dbReference type="EMBL" id="RAK50424.1"/>
    </source>
</evidence>
<evidence type="ECO:0000256" key="6">
    <source>
        <dbReference type="ARBA" id="ARBA00022989"/>
    </source>
</evidence>
<evidence type="ECO:0000256" key="8">
    <source>
        <dbReference type="PIRNR" id="PIRNR037778"/>
    </source>
</evidence>
<dbReference type="GO" id="GO:0032217">
    <property type="term" value="F:riboflavin transmembrane transporter activity"/>
    <property type="evidence" value="ECO:0007669"/>
    <property type="project" value="UniProtKB-UniRule"/>
</dbReference>
<dbReference type="AlphaFoldDB" id="A0A328AA73"/>
<dbReference type="InterPro" id="IPR024529">
    <property type="entry name" value="ECF_trnsprt_substrate-spec"/>
</dbReference>
<feature type="transmembrane region" description="Helical" evidence="9">
    <location>
        <begin position="105"/>
        <end position="127"/>
    </location>
</feature>
<dbReference type="EMBL" id="PZJG01000001">
    <property type="protein sequence ID" value="RAK50424.1"/>
    <property type="molecule type" value="Genomic_DNA"/>
</dbReference>
<feature type="transmembrane region" description="Helical" evidence="9">
    <location>
        <begin position="81"/>
        <end position="98"/>
    </location>
</feature>
<keyword evidence="7 8" id="KW-0472">Membrane</keyword>
<dbReference type="PANTHER" id="PTHR38438">
    <property type="entry name" value="RIBOFLAVIN TRANSPORTER RIBU"/>
    <property type="match status" value="1"/>
</dbReference>
<proteinExistence type="inferred from homology"/>
<evidence type="ECO:0000256" key="2">
    <source>
        <dbReference type="ARBA" id="ARBA00005540"/>
    </source>
</evidence>
<dbReference type="OrthoDB" id="9809216at2"/>
<keyword evidence="3 8" id="KW-0813">Transport</keyword>
<organism evidence="10 11">
    <name type="scientific">Macrococcoides bohemicum</name>
    <dbReference type="NCBI Taxonomy" id="1903056"/>
    <lineage>
        <taxon>Bacteria</taxon>
        <taxon>Bacillati</taxon>
        <taxon>Bacillota</taxon>
        <taxon>Bacilli</taxon>
        <taxon>Bacillales</taxon>
        <taxon>Staphylococcaceae</taxon>
        <taxon>Macrococcoides</taxon>
    </lineage>
</organism>
<evidence type="ECO:0000256" key="7">
    <source>
        <dbReference type="ARBA" id="ARBA00023136"/>
    </source>
</evidence>
<evidence type="ECO:0000313" key="11">
    <source>
        <dbReference type="Proteomes" id="UP000249579"/>
    </source>
</evidence>
<evidence type="ECO:0000256" key="1">
    <source>
        <dbReference type="ARBA" id="ARBA00004651"/>
    </source>
</evidence>
<evidence type="ECO:0000256" key="9">
    <source>
        <dbReference type="SAM" id="Phobius"/>
    </source>
</evidence>
<protein>
    <recommendedName>
        <fullName evidence="8">Riboflavin transporter</fullName>
    </recommendedName>
</protein>
<dbReference type="GO" id="GO:0005886">
    <property type="term" value="C:plasma membrane"/>
    <property type="evidence" value="ECO:0007669"/>
    <property type="project" value="UniProtKB-SubCell"/>
</dbReference>
<comment type="similarity">
    <text evidence="2 8">Belongs to the prokaryotic riboflavin transporter (P-RFT) (TC 2.A.87) family.</text>
</comment>
<accession>A0A328AA73</accession>
<dbReference type="RefSeq" id="WP_111744906.1">
    <property type="nucleotide sequence ID" value="NZ_JBHSQY010000001.1"/>
</dbReference>
<dbReference type="InterPro" id="IPR025720">
    <property type="entry name" value="RibU"/>
</dbReference>
<comment type="caution">
    <text evidence="10">The sequence shown here is derived from an EMBL/GenBank/DDBJ whole genome shotgun (WGS) entry which is preliminary data.</text>
</comment>
<evidence type="ECO:0000256" key="3">
    <source>
        <dbReference type="ARBA" id="ARBA00022448"/>
    </source>
</evidence>
<dbReference type="Proteomes" id="UP000249579">
    <property type="component" value="Unassembled WGS sequence"/>
</dbReference>
<feature type="transmembrane region" description="Helical" evidence="9">
    <location>
        <begin position="44"/>
        <end position="61"/>
    </location>
</feature>
<reference evidence="10 11" key="1">
    <citation type="journal article" date="2018" name="Front. Microbiol.">
        <title>Description and Comparative Genomics of Macrococcus caseolyticus subsp. hominis subsp. nov., Macrococcus goetzii sp. nov., Macrococcus epidermidis sp. nov., and Macrococcus bohemicus sp. nov., Novel Macrococci From Human Clinical Material With Virulence Potential and Suspected Uptake of Foreign DNA by Natural Transformation.</title>
        <authorList>
            <person name="Maslanova I."/>
            <person name="Wertheimer Z."/>
            <person name="Sedlacek I."/>
            <person name="Svec P."/>
            <person name="Indrakova A."/>
            <person name="Kovarovic V."/>
            <person name="Schumann P."/>
            <person name="Sproer C."/>
            <person name="Kralova S."/>
            <person name="Sedo O."/>
            <person name="Kristofova L."/>
            <person name="Vrbovska V."/>
            <person name="Fuzik T."/>
            <person name="Petras P."/>
            <person name="Zdrahal Z."/>
            <person name="Ruzickova V."/>
            <person name="Doskar J."/>
            <person name="Pantucek R."/>
        </authorList>
    </citation>
    <scope>NUCLEOTIDE SEQUENCE [LARGE SCALE GENOMIC DNA]</scope>
    <source>
        <strain evidence="10 11">03/115</strain>
    </source>
</reference>
<keyword evidence="6 9" id="KW-1133">Transmembrane helix</keyword>
<dbReference type="Gene3D" id="1.10.1760.20">
    <property type="match status" value="1"/>
</dbReference>
<dbReference type="Pfam" id="PF12822">
    <property type="entry name" value="ECF_trnsprt"/>
    <property type="match status" value="1"/>
</dbReference>